<keyword evidence="3" id="KW-1185">Reference proteome</keyword>
<organism evidence="2 3">
    <name type="scientific">Paenibacillus melissococcoides</name>
    <dbReference type="NCBI Taxonomy" id="2912268"/>
    <lineage>
        <taxon>Bacteria</taxon>
        <taxon>Bacillati</taxon>
        <taxon>Bacillota</taxon>
        <taxon>Bacilli</taxon>
        <taxon>Bacillales</taxon>
        <taxon>Paenibacillaceae</taxon>
        <taxon>Paenibacillus</taxon>
    </lineage>
</organism>
<accession>A0ABN8TZH5</accession>
<comment type="caution">
    <text evidence="2">The sequence shown here is derived from an EMBL/GenBank/DDBJ whole genome shotgun (WGS) entry which is preliminary data.</text>
</comment>
<evidence type="ECO:0000313" key="2">
    <source>
        <dbReference type="EMBL" id="CAH8244180.1"/>
    </source>
</evidence>
<dbReference type="RefSeq" id="WP_213426926.1">
    <property type="nucleotide sequence ID" value="NZ_AP031286.1"/>
</dbReference>
<evidence type="ECO:0000256" key="1">
    <source>
        <dbReference type="SAM" id="Phobius"/>
    </source>
</evidence>
<feature type="transmembrane region" description="Helical" evidence="1">
    <location>
        <begin position="27"/>
        <end position="51"/>
    </location>
</feature>
<protein>
    <submittedName>
        <fullName evidence="2">Uncharacterized protein</fullName>
    </submittedName>
</protein>
<sequence length="85" mass="9922">MNVGENKNEDCGYALQNAWKNGNKNDFIVSFIAEIMIWVLAGVTLVGQYIYKNERRERRHQKLLESLNQRTIQIGDKSVKIRILK</sequence>
<gene>
    <name evidence="2" type="ORF">WJ0W_001418</name>
</gene>
<proteinExistence type="predicted"/>
<dbReference type="Proteomes" id="UP001154322">
    <property type="component" value="Unassembled WGS sequence"/>
</dbReference>
<keyword evidence="1" id="KW-0812">Transmembrane</keyword>
<dbReference type="EMBL" id="CALYLO010000001">
    <property type="protein sequence ID" value="CAH8244180.1"/>
    <property type="molecule type" value="Genomic_DNA"/>
</dbReference>
<evidence type="ECO:0000313" key="3">
    <source>
        <dbReference type="Proteomes" id="UP001154322"/>
    </source>
</evidence>
<name>A0ABN8TZH5_9BACL</name>
<keyword evidence="1" id="KW-1133">Transmembrane helix</keyword>
<keyword evidence="1" id="KW-0472">Membrane</keyword>
<reference evidence="2" key="1">
    <citation type="submission" date="2022-06" db="EMBL/GenBank/DDBJ databases">
        <authorList>
            <person name="Dietemann V."/>
            <person name="Ory F."/>
            <person name="Dainat B."/>
            <person name="Oberhansli S."/>
        </authorList>
    </citation>
    <scope>NUCLEOTIDE SEQUENCE</scope>
    <source>
        <strain evidence="2">Ena-SAMPLE-TAB-26-04-2022-14:26:32:270-5432</strain>
    </source>
</reference>